<dbReference type="STRING" id="676599.ARC20_16035"/>
<keyword evidence="1" id="KW-0732">Signal</keyword>
<reference evidence="2 3" key="1">
    <citation type="submission" date="2015-10" db="EMBL/GenBank/DDBJ databases">
        <title>Genome sequencing and analysis of members of genus Stenotrophomonas.</title>
        <authorList>
            <person name="Patil P.P."/>
            <person name="Midha S."/>
            <person name="Patil P.B."/>
        </authorList>
    </citation>
    <scope>NUCLEOTIDE SEQUENCE [LARGE SCALE GENOMIC DNA]</scope>
    <source>
        <strain evidence="2 3">JCM 16536</strain>
    </source>
</reference>
<evidence type="ECO:0000313" key="2">
    <source>
        <dbReference type="EMBL" id="KRG37808.1"/>
    </source>
</evidence>
<accession>A0A0Q9ZY30</accession>
<name>A0A0Q9ZY30_9GAMM</name>
<evidence type="ECO:0000256" key="1">
    <source>
        <dbReference type="SAM" id="SignalP"/>
    </source>
</evidence>
<dbReference type="AlphaFoldDB" id="A0A0Q9ZY30"/>
<dbReference type="Proteomes" id="UP000051802">
    <property type="component" value="Unassembled WGS sequence"/>
</dbReference>
<feature type="signal peptide" evidence="1">
    <location>
        <begin position="1"/>
        <end position="17"/>
    </location>
</feature>
<evidence type="ECO:0000313" key="3">
    <source>
        <dbReference type="Proteomes" id="UP000051802"/>
    </source>
</evidence>
<dbReference type="EMBL" id="LLXU01000129">
    <property type="protein sequence ID" value="KRG37808.1"/>
    <property type="molecule type" value="Genomic_DNA"/>
</dbReference>
<gene>
    <name evidence="2" type="ORF">ARC20_16035</name>
</gene>
<organism evidence="2 3">
    <name type="scientific">Stenotrophomonas panacihumi</name>
    <dbReference type="NCBI Taxonomy" id="676599"/>
    <lineage>
        <taxon>Bacteria</taxon>
        <taxon>Pseudomonadati</taxon>
        <taxon>Pseudomonadota</taxon>
        <taxon>Gammaproteobacteria</taxon>
        <taxon>Lysobacterales</taxon>
        <taxon>Lysobacteraceae</taxon>
        <taxon>Stenotrophomonas</taxon>
    </lineage>
</organism>
<sequence length="258" mass="27539">MLHFALLAGAMSLPAAAQDAPPRTPPAPNCLDAREVAEMRQPDPRTLAVATTDKRYYRLGLQQDCPGLEGDSEASLWGREGWICGGGREFARGAGRDCPIVSSQAGDAAAYARDARLADQNGPRTLATVEVRGKQQRPGQRGFRGTTSYCFAPRYMRAWSEDPQGVVVEVSPVHSGGNRYYRVELASSCPALANATTINFVSGMDLGIICGNAGDALVVQQRSLTAAGGSQHPMFSRPGGMPLSIRDRCTVSAVYPRP</sequence>
<comment type="caution">
    <text evidence="2">The sequence shown here is derived from an EMBL/GenBank/DDBJ whole genome shotgun (WGS) entry which is preliminary data.</text>
</comment>
<keyword evidence="3" id="KW-1185">Reference proteome</keyword>
<feature type="chain" id="PRO_5006389990" evidence="1">
    <location>
        <begin position="18"/>
        <end position="258"/>
    </location>
</feature>
<proteinExistence type="predicted"/>
<protein>
    <submittedName>
        <fullName evidence="2">Uncharacterized protein</fullName>
    </submittedName>
</protein>